<dbReference type="EMBL" id="JAAOZC010000002">
    <property type="protein sequence ID" value="NIJ07325.1"/>
    <property type="molecule type" value="Genomic_DNA"/>
</dbReference>
<sequence>MVVLHGCTQTAAGYDAGSGWSTLADEQGFLLLFPEQQRANNPNLCFNWFSQGDIRRGEGEALSICQMIATLVRDHDADPARVFITGLSAGGAMTSVMLATYPEVFAGGAIIAGLPYGTAKGVPQALERMTGQGMPNEQALGGLVRKASSHAGPWPTLSVWHGSSDPTVNAINAEAILAQWRSVQGLTNASLSSDTVDGFPHHSWRDANNCAVLEYHDITGMAHGTPLHSKERNPCGVPGPYFLDVGISSTRRIAAFWGLTNEREARDVPPTRPVIPAERPQPRRSNLPIVRTLRAERIYEATPKPAATTGVGKIIEDALRAAGLMK</sequence>
<accession>A0ABX0TS08</accession>
<organism evidence="3 4">
    <name type="scientific">Sphingomonas vulcanisoli</name>
    <dbReference type="NCBI Taxonomy" id="1658060"/>
    <lineage>
        <taxon>Bacteria</taxon>
        <taxon>Pseudomonadati</taxon>
        <taxon>Pseudomonadota</taxon>
        <taxon>Alphaproteobacteria</taxon>
        <taxon>Sphingomonadales</taxon>
        <taxon>Sphingomonadaceae</taxon>
        <taxon>Sphingomonas</taxon>
    </lineage>
</organism>
<dbReference type="InterPro" id="IPR029058">
    <property type="entry name" value="AB_hydrolase_fold"/>
</dbReference>
<dbReference type="Proteomes" id="UP000727456">
    <property type="component" value="Unassembled WGS sequence"/>
</dbReference>
<keyword evidence="4" id="KW-1185">Reference proteome</keyword>
<dbReference type="NCBIfam" id="TIGR01840">
    <property type="entry name" value="esterase_phb"/>
    <property type="match status" value="1"/>
</dbReference>
<dbReference type="InterPro" id="IPR010126">
    <property type="entry name" value="Esterase_phb"/>
</dbReference>
<name>A0ABX0TS08_9SPHN</name>
<dbReference type="Gene3D" id="3.40.50.1820">
    <property type="entry name" value="alpha/beta hydrolase"/>
    <property type="match status" value="1"/>
</dbReference>
<keyword evidence="1" id="KW-0732">Signal</keyword>
<gene>
    <name evidence="3" type="ORF">FHS31_000921</name>
</gene>
<dbReference type="InterPro" id="IPR050955">
    <property type="entry name" value="Plant_Biomass_Hydrol_Est"/>
</dbReference>
<evidence type="ECO:0000313" key="3">
    <source>
        <dbReference type="EMBL" id="NIJ07325.1"/>
    </source>
</evidence>
<keyword evidence="2" id="KW-0378">Hydrolase</keyword>
<reference evidence="3 4" key="1">
    <citation type="submission" date="2020-03" db="EMBL/GenBank/DDBJ databases">
        <title>Genomic Encyclopedia of Type Strains, Phase III (KMG-III): the genomes of soil and plant-associated and newly described type strains.</title>
        <authorList>
            <person name="Whitman W."/>
        </authorList>
    </citation>
    <scope>NUCLEOTIDE SEQUENCE [LARGE SCALE GENOMIC DNA]</scope>
    <source>
        <strain evidence="3 4">CECT 8804</strain>
    </source>
</reference>
<evidence type="ECO:0000256" key="1">
    <source>
        <dbReference type="ARBA" id="ARBA00022729"/>
    </source>
</evidence>
<protein>
    <submittedName>
        <fullName evidence="3">Poly(Hydroxyalkanoate) depolymerase family esterase</fullName>
    </submittedName>
</protein>
<proteinExistence type="predicted"/>
<dbReference type="PANTHER" id="PTHR43037">
    <property type="entry name" value="UNNAMED PRODUCT-RELATED"/>
    <property type="match status" value="1"/>
</dbReference>
<dbReference type="Pfam" id="PF10503">
    <property type="entry name" value="Esterase_PHB"/>
    <property type="match status" value="1"/>
</dbReference>
<dbReference type="PANTHER" id="PTHR43037:SF1">
    <property type="entry name" value="BLL1128 PROTEIN"/>
    <property type="match status" value="1"/>
</dbReference>
<evidence type="ECO:0000256" key="2">
    <source>
        <dbReference type="ARBA" id="ARBA00022801"/>
    </source>
</evidence>
<evidence type="ECO:0000313" key="4">
    <source>
        <dbReference type="Proteomes" id="UP000727456"/>
    </source>
</evidence>
<comment type="caution">
    <text evidence="3">The sequence shown here is derived from an EMBL/GenBank/DDBJ whole genome shotgun (WGS) entry which is preliminary data.</text>
</comment>
<dbReference type="SUPFAM" id="SSF53474">
    <property type="entry name" value="alpha/beta-Hydrolases"/>
    <property type="match status" value="2"/>
</dbReference>